<feature type="compositionally biased region" description="Basic and acidic residues" evidence="5">
    <location>
        <begin position="776"/>
        <end position="793"/>
    </location>
</feature>
<dbReference type="PANTHER" id="PTHR23112:SF0">
    <property type="entry name" value="TRANSMEMBRANE PROTEIN 116"/>
    <property type="match status" value="1"/>
</dbReference>
<dbReference type="GO" id="GO:0005886">
    <property type="term" value="C:plasma membrane"/>
    <property type="evidence" value="ECO:0007669"/>
    <property type="project" value="TreeGrafter"/>
</dbReference>
<dbReference type="Proteomes" id="UP001153069">
    <property type="component" value="Unassembled WGS sequence"/>
</dbReference>
<evidence type="ECO:0000256" key="2">
    <source>
        <dbReference type="ARBA" id="ARBA00022692"/>
    </source>
</evidence>
<evidence type="ECO:0000256" key="5">
    <source>
        <dbReference type="SAM" id="MobiDB-lite"/>
    </source>
</evidence>
<dbReference type="AlphaFoldDB" id="A0A9N8H2T8"/>
<reference evidence="7" key="1">
    <citation type="submission" date="2020-06" db="EMBL/GenBank/DDBJ databases">
        <authorList>
            <consortium name="Plant Systems Biology data submission"/>
        </authorList>
    </citation>
    <scope>NUCLEOTIDE SEQUENCE</scope>
    <source>
        <strain evidence="7">D6</strain>
    </source>
</reference>
<dbReference type="SUPFAM" id="SSF81321">
    <property type="entry name" value="Family A G protein-coupled receptor-like"/>
    <property type="match status" value="1"/>
</dbReference>
<comment type="subcellular location">
    <subcellularLocation>
        <location evidence="1">Membrane</location>
        <topology evidence="1">Multi-pass membrane protein</topology>
    </subcellularLocation>
</comment>
<keyword evidence="4 6" id="KW-0472">Membrane</keyword>
<dbReference type="CDD" id="cd00637">
    <property type="entry name" value="7tm_classA_rhodopsin-like"/>
    <property type="match status" value="1"/>
</dbReference>
<evidence type="ECO:0000256" key="1">
    <source>
        <dbReference type="ARBA" id="ARBA00004141"/>
    </source>
</evidence>
<feature type="transmembrane region" description="Helical" evidence="6">
    <location>
        <begin position="596"/>
        <end position="623"/>
    </location>
</feature>
<feature type="transmembrane region" description="Helical" evidence="6">
    <location>
        <begin position="518"/>
        <end position="546"/>
    </location>
</feature>
<evidence type="ECO:0008006" key="9">
    <source>
        <dbReference type="Google" id="ProtNLM"/>
    </source>
</evidence>
<keyword evidence="8" id="KW-1185">Reference proteome</keyword>
<evidence type="ECO:0000256" key="6">
    <source>
        <dbReference type="SAM" id="Phobius"/>
    </source>
</evidence>
<dbReference type="EMBL" id="CAICTM010000043">
    <property type="protein sequence ID" value="CAB9498701.1"/>
    <property type="molecule type" value="Genomic_DNA"/>
</dbReference>
<evidence type="ECO:0000256" key="3">
    <source>
        <dbReference type="ARBA" id="ARBA00022989"/>
    </source>
</evidence>
<gene>
    <name evidence="7" type="ORF">SEMRO_43_G026280.1</name>
</gene>
<feature type="transmembrane region" description="Helical" evidence="6">
    <location>
        <begin position="653"/>
        <end position="675"/>
    </location>
</feature>
<feature type="transmembrane region" description="Helical" evidence="6">
    <location>
        <begin position="558"/>
        <end position="576"/>
    </location>
</feature>
<proteinExistence type="predicted"/>
<comment type="caution">
    <text evidence="7">The sequence shown here is derived from an EMBL/GenBank/DDBJ whole genome shotgun (WGS) entry which is preliminary data.</text>
</comment>
<feature type="transmembrane region" description="Helical" evidence="6">
    <location>
        <begin position="439"/>
        <end position="460"/>
    </location>
</feature>
<dbReference type="Gene3D" id="1.20.1070.10">
    <property type="entry name" value="Rhodopsin 7-helix transmembrane proteins"/>
    <property type="match status" value="1"/>
</dbReference>
<dbReference type="PANTHER" id="PTHR23112">
    <property type="entry name" value="G PROTEIN-COUPLED RECEPTOR 157-RELATED"/>
    <property type="match status" value="1"/>
</dbReference>
<dbReference type="GO" id="GO:0004930">
    <property type="term" value="F:G protein-coupled receptor activity"/>
    <property type="evidence" value="ECO:0007669"/>
    <property type="project" value="TreeGrafter"/>
</dbReference>
<evidence type="ECO:0000256" key="4">
    <source>
        <dbReference type="ARBA" id="ARBA00023136"/>
    </source>
</evidence>
<evidence type="ECO:0000313" key="8">
    <source>
        <dbReference type="Proteomes" id="UP001153069"/>
    </source>
</evidence>
<keyword evidence="2 6" id="KW-0812">Transmembrane</keyword>
<feature type="transmembrane region" description="Helical" evidence="6">
    <location>
        <begin position="472"/>
        <end position="498"/>
    </location>
</feature>
<sequence>MAAGQRIKEGCFDSAPLSCDAPRRSPADVTFSLEEVCYGLQSEIFPSETVAKDTSLHADYLNGIDASSELCSQVQIAYSQCFFCHPERDFKHDCENTAGSSLCGGGLPTREEVIENNESEVYARFQTDEDIDATCAELEWAYDGIYPFDIPNTIDLCERQIAVKHLCPGYCDGTCFDEDLNPNSCNPADFSGPFNETLDSFAICDELRYQAFNEAPIEHVLNVSVHLDYLRAVQKNSSFCNQARQAYSQCSWCAEQLCFSEENPATCEAPTASVVDLAAEDHLADIEKACFDIYWSFYDISFPDDVLNVSLHTGRILIPENTTTCNRARQAYHSCYWCAEDPPVDFCRHGTVCASNVSLPENFTSTVLSDLNISTETALDCDKIFQFWNDTWSDPLSMQGCYDDIYLARLCPEQFCSLEDALTLGEVYLGATTTAEKRALIWLSRVAAILSFLGASFILYDTLSDPKARTTTYHQLLVGMAIFDCVTAIAWCFATLPIPKEEAGHVEGAMGTEATCTAQAFTIQLGFTSVFYNASLALYYMLVIAFGWREFQLKKIKLYMHAVPITIGLGLALGAIPSYHWIEYGCHLLPPPEGEMWAVLVFFVIPLGLSIIAITISMLVVYWKVRQRAAASRKWSLGIGKVDSLEKKVFWQCLFYVLAFYVTWPLMFSVYLASIDVDGPLGLTMTVAFVAPLQGFTNFLVYVRPKLSKSRRSSFWKKVYRSVGERATTISSYVQPSVTDPTEQPHDDPLLALDPSAALAHDEIKAFGPRPSRVTQHREQLEKISERIPRLSEDEWSDSQEPDFVPETRQHGTESGLRSSDDMDATTVDVRLATLERESDRRNSHHKCDYKAHLERQDSPSSELVSSFHDSQEVVALDECFIEDADNKLDQSCVARGTDSIDMGLFVDEPTENLDPPYFL</sequence>
<dbReference type="GO" id="GO:0007189">
    <property type="term" value="P:adenylate cyclase-activating G protein-coupled receptor signaling pathway"/>
    <property type="evidence" value="ECO:0007669"/>
    <property type="project" value="TreeGrafter"/>
</dbReference>
<feature type="region of interest" description="Disordered" evidence="5">
    <location>
        <begin position="767"/>
        <end position="821"/>
    </location>
</feature>
<keyword evidence="3 6" id="KW-1133">Transmembrane helix</keyword>
<name>A0A9N8H2T8_9STRA</name>
<dbReference type="OrthoDB" id="44002at2759"/>
<feature type="transmembrane region" description="Helical" evidence="6">
    <location>
        <begin position="681"/>
        <end position="703"/>
    </location>
</feature>
<accession>A0A9N8H2T8</accession>
<protein>
    <recommendedName>
        <fullName evidence="9">G-protein coupled receptors family 2 profile 2 domain-containing protein</fullName>
    </recommendedName>
</protein>
<evidence type="ECO:0000313" key="7">
    <source>
        <dbReference type="EMBL" id="CAB9498701.1"/>
    </source>
</evidence>
<organism evidence="7 8">
    <name type="scientific">Seminavis robusta</name>
    <dbReference type="NCBI Taxonomy" id="568900"/>
    <lineage>
        <taxon>Eukaryota</taxon>
        <taxon>Sar</taxon>
        <taxon>Stramenopiles</taxon>
        <taxon>Ochrophyta</taxon>
        <taxon>Bacillariophyta</taxon>
        <taxon>Bacillariophyceae</taxon>
        <taxon>Bacillariophycidae</taxon>
        <taxon>Naviculales</taxon>
        <taxon>Naviculaceae</taxon>
        <taxon>Seminavis</taxon>
    </lineage>
</organism>